<dbReference type="AlphaFoldDB" id="A0A6J7RK32"/>
<proteinExistence type="predicted"/>
<sequence>MNQTYLWVESTESAPNMPVRIIMMSAPMMPATRPSRSRVCSPPPVSGFSPTVTRPISSNGVVTIQSM</sequence>
<name>A0A6J7RK32_9ZZZZ</name>
<dbReference type="EMBL" id="CAFBPX010000014">
    <property type="protein sequence ID" value="CAB5029213.1"/>
    <property type="molecule type" value="Genomic_DNA"/>
</dbReference>
<feature type="region of interest" description="Disordered" evidence="1">
    <location>
        <begin position="31"/>
        <end position="52"/>
    </location>
</feature>
<reference evidence="2" key="1">
    <citation type="submission" date="2020-05" db="EMBL/GenBank/DDBJ databases">
        <authorList>
            <person name="Chiriac C."/>
            <person name="Salcher M."/>
            <person name="Ghai R."/>
            <person name="Kavagutti S V."/>
        </authorList>
    </citation>
    <scope>NUCLEOTIDE SEQUENCE</scope>
</reference>
<evidence type="ECO:0000256" key="1">
    <source>
        <dbReference type="SAM" id="MobiDB-lite"/>
    </source>
</evidence>
<protein>
    <submittedName>
        <fullName evidence="2">Unannotated protein</fullName>
    </submittedName>
</protein>
<evidence type="ECO:0000313" key="2">
    <source>
        <dbReference type="EMBL" id="CAB5029213.1"/>
    </source>
</evidence>
<organism evidence="2">
    <name type="scientific">freshwater metagenome</name>
    <dbReference type="NCBI Taxonomy" id="449393"/>
    <lineage>
        <taxon>unclassified sequences</taxon>
        <taxon>metagenomes</taxon>
        <taxon>ecological metagenomes</taxon>
    </lineage>
</organism>
<accession>A0A6J7RK32</accession>
<gene>
    <name evidence="2" type="ORF">UFOPK4175_00157</name>
</gene>